<evidence type="ECO:0000313" key="3">
    <source>
        <dbReference type="Proteomes" id="UP000244450"/>
    </source>
</evidence>
<dbReference type="PANTHER" id="PTHR34220:SF7">
    <property type="entry name" value="SENSOR HISTIDINE KINASE YPDA"/>
    <property type="match status" value="1"/>
</dbReference>
<dbReference type="Pfam" id="PF06580">
    <property type="entry name" value="His_kinase"/>
    <property type="match status" value="1"/>
</dbReference>
<name>A0A2T7BLB9_9BACT</name>
<dbReference type="GO" id="GO:0016020">
    <property type="term" value="C:membrane"/>
    <property type="evidence" value="ECO:0007669"/>
    <property type="project" value="InterPro"/>
</dbReference>
<sequence length="236" mass="27516">MAYFYWRERRIKAAANRALRLQNDTASLELQALQAQMDPHFIFNSLNAIHHFILTTSTELASLYLTRFAKLMRFTITNVNKDLIKLEEDIEALEIYMQLEKLRFEGKFIYQIKLAPELTGKVILVPPLVIQPYVQHAIWHHILQRPQDEGGLLIINIHRRGSALLIRVEDNGVRNNRTEMEHKRQSLVIAAARLHRLSNKFHVGTHIVEEEVLDEQHEHQGNRIIIRIDGELAPMV</sequence>
<dbReference type="GO" id="GO:0000155">
    <property type="term" value="F:phosphorelay sensor kinase activity"/>
    <property type="evidence" value="ECO:0007669"/>
    <property type="project" value="InterPro"/>
</dbReference>
<dbReference type="InterPro" id="IPR010559">
    <property type="entry name" value="Sig_transdc_His_kin_internal"/>
</dbReference>
<dbReference type="Proteomes" id="UP000244450">
    <property type="component" value="Unassembled WGS sequence"/>
</dbReference>
<proteinExistence type="predicted"/>
<reference evidence="2 3" key="1">
    <citation type="submission" date="2018-04" db="EMBL/GenBank/DDBJ databases">
        <title>Chitinophaga fuyangensis sp. nov., isolated from soil in a chemical factory.</title>
        <authorList>
            <person name="Chen K."/>
        </authorList>
    </citation>
    <scope>NUCLEOTIDE SEQUENCE [LARGE SCALE GENOMIC DNA]</scope>
    <source>
        <strain evidence="2 3">LY-1</strain>
    </source>
</reference>
<dbReference type="PANTHER" id="PTHR34220">
    <property type="entry name" value="SENSOR HISTIDINE KINASE YPDA"/>
    <property type="match status" value="1"/>
</dbReference>
<keyword evidence="3" id="KW-1185">Reference proteome</keyword>
<accession>A0A2T7BLB9</accession>
<feature type="domain" description="Signal transduction histidine kinase internal region" evidence="1">
    <location>
        <begin position="29"/>
        <end position="108"/>
    </location>
</feature>
<evidence type="ECO:0000313" key="2">
    <source>
        <dbReference type="EMBL" id="PUZ28475.1"/>
    </source>
</evidence>
<dbReference type="InterPro" id="IPR050640">
    <property type="entry name" value="Bact_2-comp_sensor_kinase"/>
</dbReference>
<organism evidence="2 3">
    <name type="scientific">Chitinophaga parva</name>
    <dbReference type="NCBI Taxonomy" id="2169414"/>
    <lineage>
        <taxon>Bacteria</taxon>
        <taxon>Pseudomonadati</taxon>
        <taxon>Bacteroidota</taxon>
        <taxon>Chitinophagia</taxon>
        <taxon>Chitinophagales</taxon>
        <taxon>Chitinophagaceae</taxon>
        <taxon>Chitinophaga</taxon>
    </lineage>
</organism>
<dbReference type="AlphaFoldDB" id="A0A2T7BLB9"/>
<evidence type="ECO:0000259" key="1">
    <source>
        <dbReference type="Pfam" id="PF06580"/>
    </source>
</evidence>
<dbReference type="EMBL" id="QCYK01000001">
    <property type="protein sequence ID" value="PUZ28475.1"/>
    <property type="molecule type" value="Genomic_DNA"/>
</dbReference>
<gene>
    <name evidence="2" type="ORF">DCC81_03040</name>
</gene>
<protein>
    <recommendedName>
        <fullName evidence="1">Signal transduction histidine kinase internal region domain-containing protein</fullName>
    </recommendedName>
</protein>
<comment type="caution">
    <text evidence="2">The sequence shown here is derived from an EMBL/GenBank/DDBJ whole genome shotgun (WGS) entry which is preliminary data.</text>
</comment>